<comment type="caution">
    <text evidence="7">The sequence shown here is derived from an EMBL/GenBank/DDBJ whole genome shotgun (WGS) entry which is preliminary data.</text>
</comment>
<dbReference type="InParanoid" id="A0A545AN01"/>
<evidence type="ECO:0000313" key="8">
    <source>
        <dbReference type="Proteomes" id="UP000317982"/>
    </source>
</evidence>
<feature type="transmembrane region" description="Helical" evidence="5">
    <location>
        <begin position="394"/>
        <end position="416"/>
    </location>
</feature>
<dbReference type="PANTHER" id="PTHR11360:SF304">
    <property type="entry name" value="MFS DOMAIN-CONTAINING PROTEIN"/>
    <property type="match status" value="1"/>
</dbReference>
<feature type="transmembrane region" description="Helical" evidence="5">
    <location>
        <begin position="308"/>
        <end position="326"/>
    </location>
</feature>
<dbReference type="GO" id="GO:0005886">
    <property type="term" value="C:plasma membrane"/>
    <property type="evidence" value="ECO:0007669"/>
    <property type="project" value="UniProtKB-SubCell"/>
</dbReference>
<reference evidence="7 8" key="1">
    <citation type="submission" date="2019-07" db="EMBL/GenBank/DDBJ databases">
        <title>Cryptosporangium phraense sp. nov., isolated from plant litter.</title>
        <authorList>
            <person name="Suriyachadkun C."/>
        </authorList>
    </citation>
    <scope>NUCLEOTIDE SEQUENCE [LARGE SCALE GENOMIC DNA]</scope>
    <source>
        <strain evidence="7 8">A-T 5661</strain>
    </source>
</reference>
<evidence type="ECO:0000256" key="5">
    <source>
        <dbReference type="SAM" id="Phobius"/>
    </source>
</evidence>
<dbReference type="InterPro" id="IPR005829">
    <property type="entry name" value="Sugar_transporter_CS"/>
</dbReference>
<evidence type="ECO:0000256" key="3">
    <source>
        <dbReference type="ARBA" id="ARBA00022989"/>
    </source>
</evidence>
<feature type="transmembrane region" description="Helical" evidence="5">
    <location>
        <begin position="147"/>
        <end position="173"/>
    </location>
</feature>
<dbReference type="PROSITE" id="PS00216">
    <property type="entry name" value="SUGAR_TRANSPORT_1"/>
    <property type="match status" value="1"/>
</dbReference>
<keyword evidence="3 5" id="KW-1133">Transmembrane helix</keyword>
<feature type="transmembrane region" description="Helical" evidence="5">
    <location>
        <begin position="63"/>
        <end position="85"/>
    </location>
</feature>
<dbReference type="PROSITE" id="PS50850">
    <property type="entry name" value="MFS"/>
    <property type="match status" value="1"/>
</dbReference>
<dbReference type="Pfam" id="PF07690">
    <property type="entry name" value="MFS_1"/>
    <property type="match status" value="1"/>
</dbReference>
<dbReference type="SUPFAM" id="SSF103473">
    <property type="entry name" value="MFS general substrate transporter"/>
    <property type="match status" value="1"/>
</dbReference>
<dbReference type="InterPro" id="IPR020846">
    <property type="entry name" value="MFS_dom"/>
</dbReference>
<dbReference type="InterPro" id="IPR050327">
    <property type="entry name" value="Proton-linked_MCT"/>
</dbReference>
<feature type="transmembrane region" description="Helical" evidence="5">
    <location>
        <begin position="361"/>
        <end position="382"/>
    </location>
</feature>
<evidence type="ECO:0000259" key="6">
    <source>
        <dbReference type="PROSITE" id="PS50850"/>
    </source>
</evidence>
<dbReference type="RefSeq" id="WP_142707015.1">
    <property type="nucleotide sequence ID" value="NZ_VIRS01000017.1"/>
</dbReference>
<dbReference type="Gene3D" id="1.20.1250.20">
    <property type="entry name" value="MFS general substrate transporter like domains"/>
    <property type="match status" value="2"/>
</dbReference>
<keyword evidence="2 5" id="KW-0812">Transmembrane</keyword>
<name>A0A545AN01_9ACTN</name>
<evidence type="ECO:0000256" key="2">
    <source>
        <dbReference type="ARBA" id="ARBA00022692"/>
    </source>
</evidence>
<keyword evidence="8" id="KW-1185">Reference proteome</keyword>
<feature type="domain" description="Major facilitator superfamily (MFS) profile" evidence="6">
    <location>
        <begin position="213"/>
        <end position="461"/>
    </location>
</feature>
<dbReference type="AlphaFoldDB" id="A0A545AN01"/>
<feature type="transmembrane region" description="Helical" evidence="5">
    <location>
        <begin position="117"/>
        <end position="140"/>
    </location>
</feature>
<feature type="transmembrane region" description="Helical" evidence="5">
    <location>
        <begin position="283"/>
        <end position="302"/>
    </location>
</feature>
<feature type="transmembrane region" description="Helical" evidence="5">
    <location>
        <begin position="428"/>
        <end position="448"/>
    </location>
</feature>
<evidence type="ECO:0000256" key="1">
    <source>
        <dbReference type="ARBA" id="ARBA00004651"/>
    </source>
</evidence>
<accession>A0A545AN01</accession>
<dbReference type="OrthoDB" id="3283589at2"/>
<feature type="transmembrane region" description="Helical" evidence="5">
    <location>
        <begin position="338"/>
        <end position="355"/>
    </location>
</feature>
<comment type="subcellular location">
    <subcellularLocation>
        <location evidence="1">Cell membrane</location>
        <topology evidence="1">Multi-pass membrane protein</topology>
    </subcellularLocation>
</comment>
<feature type="transmembrane region" description="Helical" evidence="5">
    <location>
        <begin position="211"/>
        <end position="232"/>
    </location>
</feature>
<proteinExistence type="predicted"/>
<feature type="transmembrane region" description="Helical" evidence="5">
    <location>
        <begin position="37"/>
        <end position="57"/>
    </location>
</feature>
<gene>
    <name evidence="7" type="ORF">FL583_23795</name>
</gene>
<dbReference type="GO" id="GO:0022857">
    <property type="term" value="F:transmembrane transporter activity"/>
    <property type="evidence" value="ECO:0007669"/>
    <property type="project" value="InterPro"/>
</dbReference>
<protein>
    <submittedName>
        <fullName evidence="7">OFA family MFS transporter</fullName>
    </submittedName>
</protein>
<organism evidence="7 8">
    <name type="scientific">Cryptosporangium phraense</name>
    <dbReference type="NCBI Taxonomy" id="2593070"/>
    <lineage>
        <taxon>Bacteria</taxon>
        <taxon>Bacillati</taxon>
        <taxon>Actinomycetota</taxon>
        <taxon>Actinomycetes</taxon>
        <taxon>Cryptosporangiales</taxon>
        <taxon>Cryptosporangiaceae</taxon>
        <taxon>Cryptosporangium</taxon>
    </lineage>
</organism>
<dbReference type="PANTHER" id="PTHR11360">
    <property type="entry name" value="MONOCARBOXYLATE TRANSPORTER"/>
    <property type="match status" value="1"/>
</dbReference>
<dbReference type="InterPro" id="IPR011701">
    <property type="entry name" value="MFS"/>
</dbReference>
<evidence type="ECO:0000256" key="4">
    <source>
        <dbReference type="ARBA" id="ARBA00023136"/>
    </source>
</evidence>
<dbReference type="Proteomes" id="UP000317982">
    <property type="component" value="Unassembled WGS sequence"/>
</dbReference>
<dbReference type="InterPro" id="IPR036259">
    <property type="entry name" value="MFS_trans_sf"/>
</dbReference>
<dbReference type="EMBL" id="VIRS01000017">
    <property type="protein sequence ID" value="TQS42708.1"/>
    <property type="molecule type" value="Genomic_DNA"/>
</dbReference>
<evidence type="ECO:0000313" key="7">
    <source>
        <dbReference type="EMBL" id="TQS42708.1"/>
    </source>
</evidence>
<sequence>MEHSLVTDVHGRQYRVGESATDLTGRSRAWMVRAPQAAMAAAGLLQYGAAAVLPVLGRGRAEALWLLGVWVVCQAGVAVPATWLYRRFGARLLVPAGVCCAVGLAALAHGGSFGVLLAGYSLLGGVGAGLTYAVCVGAVTEWFPERIAGATGAVSGAFGYGSVPFVLAAAWAFGPSATGSAASGGVHSAAGGGVHSAAGGGVHSAAGGAGVLLLDSAAVVVGLAVVGAGLILRRPPAHWWPAQLDPRLWAIDRRLNRSIPRNAPAIRAFGPAEALRTGALPSMWLVVGVIAAMALFDLGYLATSGAGVAVPIAVLALATGAGRVVTGRLSDRLGRRRMLVAALLLGGLGQLGIAADGPVQLASAAVAGAGTGAGYSLLVGLVRDWFGDEATLPNYGLVYSGKAAGGAVGLLLVAAAPPSASLPADGGTATFALAAALGIAGAVAAARLRRPGHPQLRLPGR</sequence>
<keyword evidence="4 5" id="KW-0472">Membrane</keyword>